<accession>A0A8J2NQM4</accession>
<keyword evidence="2" id="KW-1185">Reference proteome</keyword>
<name>A0A8J2NQM4_9HEXA</name>
<evidence type="ECO:0000313" key="1">
    <source>
        <dbReference type="EMBL" id="CAG7702286.1"/>
    </source>
</evidence>
<evidence type="ECO:0000313" key="2">
    <source>
        <dbReference type="Proteomes" id="UP000708208"/>
    </source>
</evidence>
<reference evidence="1" key="1">
    <citation type="submission" date="2021-06" db="EMBL/GenBank/DDBJ databases">
        <authorList>
            <person name="Hodson N. C."/>
            <person name="Mongue J. A."/>
            <person name="Jaron S. K."/>
        </authorList>
    </citation>
    <scope>NUCLEOTIDE SEQUENCE</scope>
</reference>
<comment type="caution">
    <text evidence="1">The sequence shown here is derived from an EMBL/GenBank/DDBJ whole genome shotgun (WGS) entry which is preliminary data.</text>
</comment>
<proteinExistence type="predicted"/>
<gene>
    <name evidence="1" type="ORF">AFUS01_LOCUS4406</name>
</gene>
<organism evidence="1 2">
    <name type="scientific">Allacma fusca</name>
    <dbReference type="NCBI Taxonomy" id="39272"/>
    <lineage>
        <taxon>Eukaryota</taxon>
        <taxon>Metazoa</taxon>
        <taxon>Ecdysozoa</taxon>
        <taxon>Arthropoda</taxon>
        <taxon>Hexapoda</taxon>
        <taxon>Collembola</taxon>
        <taxon>Symphypleona</taxon>
        <taxon>Sminthuridae</taxon>
        <taxon>Allacma</taxon>
    </lineage>
</organism>
<feature type="non-terminal residue" evidence="1">
    <location>
        <position position="1"/>
    </location>
</feature>
<feature type="non-terminal residue" evidence="1">
    <location>
        <position position="35"/>
    </location>
</feature>
<dbReference type="EMBL" id="CAJVCH010027475">
    <property type="protein sequence ID" value="CAG7702286.1"/>
    <property type="molecule type" value="Genomic_DNA"/>
</dbReference>
<dbReference type="OrthoDB" id="3512640at2759"/>
<sequence length="35" mass="3928">VPKDDKHGLLVPSITLATTFEQDGPGEHRGYEYTR</sequence>
<dbReference type="Proteomes" id="UP000708208">
    <property type="component" value="Unassembled WGS sequence"/>
</dbReference>
<dbReference type="AlphaFoldDB" id="A0A8J2NQM4"/>
<protein>
    <submittedName>
        <fullName evidence="1">Uncharacterized protein</fullName>
    </submittedName>
</protein>